<evidence type="ECO:0000259" key="2">
    <source>
        <dbReference type="Pfam" id="PF14730"/>
    </source>
</evidence>
<evidence type="ECO:0000256" key="1">
    <source>
        <dbReference type="SAM" id="SignalP"/>
    </source>
</evidence>
<dbReference type="RefSeq" id="WP_149069978.1">
    <property type="nucleotide sequence ID" value="NZ_VTHL01000003.1"/>
</dbReference>
<proteinExistence type="predicted"/>
<dbReference type="Proteomes" id="UP000322791">
    <property type="component" value="Unassembled WGS sequence"/>
</dbReference>
<dbReference type="Gene3D" id="3.30.530.80">
    <property type="match status" value="1"/>
</dbReference>
<feature type="chain" id="PRO_5023148986" evidence="1">
    <location>
        <begin position="24"/>
        <end position="191"/>
    </location>
</feature>
<protein>
    <submittedName>
        <fullName evidence="3">DUF4468 domain-containing protein</fullName>
    </submittedName>
</protein>
<reference evidence="3 4" key="1">
    <citation type="submission" date="2019-08" db="EMBL/GenBank/DDBJ databases">
        <authorList>
            <person name="Seo M.-J."/>
        </authorList>
    </citation>
    <scope>NUCLEOTIDE SEQUENCE [LARGE SCALE GENOMIC DNA]</scope>
    <source>
        <strain evidence="3 4">KIGAM108</strain>
    </source>
</reference>
<evidence type="ECO:0000313" key="3">
    <source>
        <dbReference type="EMBL" id="TYZ12743.1"/>
    </source>
</evidence>
<dbReference type="EMBL" id="VTHL01000003">
    <property type="protein sequence ID" value="TYZ12743.1"/>
    <property type="molecule type" value="Genomic_DNA"/>
</dbReference>
<keyword evidence="4" id="KW-1185">Reference proteome</keyword>
<feature type="signal peptide" evidence="1">
    <location>
        <begin position="1"/>
        <end position="23"/>
    </location>
</feature>
<name>A0A5D6VA53_9BACT</name>
<organism evidence="3 4">
    <name type="scientific">Hymenobacter lutimineralis</name>
    <dbReference type="NCBI Taxonomy" id="2606448"/>
    <lineage>
        <taxon>Bacteria</taxon>
        <taxon>Pseudomonadati</taxon>
        <taxon>Bacteroidota</taxon>
        <taxon>Cytophagia</taxon>
        <taxon>Cytophagales</taxon>
        <taxon>Hymenobacteraceae</taxon>
        <taxon>Hymenobacter</taxon>
    </lineage>
</organism>
<dbReference type="AlphaFoldDB" id="A0A5D6VA53"/>
<comment type="caution">
    <text evidence="3">The sequence shown here is derived from an EMBL/GenBank/DDBJ whole genome shotgun (WGS) entry which is preliminary data.</text>
</comment>
<feature type="domain" description="DUF4468" evidence="2">
    <location>
        <begin position="31"/>
        <end position="118"/>
    </location>
</feature>
<keyword evidence="1" id="KW-0732">Signal</keyword>
<gene>
    <name evidence="3" type="ORF">FY528_05495</name>
</gene>
<dbReference type="Pfam" id="PF14730">
    <property type="entry name" value="DUF4468"/>
    <property type="match status" value="1"/>
</dbReference>
<sequence>MKKTFLMLMTAALLTASSGRVFAQDHEPMQYIETVAAPEPGKAVLFSRAADWIDKRFAFGPKSDAVNDASTGTLRITGTAKMRPVTPAGKVEERAVRFDFTFHCTDDGYDYRVDNFRYISDPANPTELVLLEDYLTQLSQLKATERTHNDRRLRAQAMSLASEVAMAFRSYMNSLPVTDDSLVGLPAQDSN</sequence>
<dbReference type="InterPro" id="IPR027823">
    <property type="entry name" value="DUF4468"/>
</dbReference>
<evidence type="ECO:0000313" key="4">
    <source>
        <dbReference type="Proteomes" id="UP000322791"/>
    </source>
</evidence>
<accession>A0A5D6VA53</accession>